<dbReference type="InterPro" id="IPR023214">
    <property type="entry name" value="HAD_sf"/>
</dbReference>
<dbReference type="EMBL" id="JANCLT010000006">
    <property type="protein sequence ID" value="MCP8969527.1"/>
    <property type="molecule type" value="Genomic_DNA"/>
</dbReference>
<dbReference type="PANTHER" id="PTHR10000">
    <property type="entry name" value="PHOSPHOSERINE PHOSPHATASE"/>
    <property type="match status" value="1"/>
</dbReference>
<dbReference type="NCBIfam" id="TIGR00099">
    <property type="entry name" value="Cof-subfamily"/>
    <property type="match status" value="1"/>
</dbReference>
<dbReference type="Pfam" id="PF08282">
    <property type="entry name" value="Hydrolase_3"/>
    <property type="match status" value="1"/>
</dbReference>
<keyword evidence="1" id="KW-0378">Hydrolase</keyword>
<dbReference type="SFLD" id="SFLDS00003">
    <property type="entry name" value="Haloacid_Dehalogenase"/>
    <property type="match status" value="1"/>
</dbReference>
<dbReference type="NCBIfam" id="TIGR01484">
    <property type="entry name" value="HAD-SF-IIB"/>
    <property type="match status" value="1"/>
</dbReference>
<evidence type="ECO:0000313" key="1">
    <source>
        <dbReference type="EMBL" id="MCP8969527.1"/>
    </source>
</evidence>
<dbReference type="PROSITE" id="PS01229">
    <property type="entry name" value="COF_2"/>
    <property type="match status" value="1"/>
</dbReference>
<protein>
    <submittedName>
        <fullName evidence="1">Cof-type HAD-IIB family hydrolase</fullName>
    </submittedName>
</protein>
<dbReference type="AlphaFoldDB" id="A0AA41X671"/>
<reference evidence="1" key="1">
    <citation type="submission" date="2022-07" db="EMBL/GenBank/DDBJ databases">
        <authorList>
            <person name="Li W.-J."/>
            <person name="Deng Q.-Q."/>
        </authorList>
    </citation>
    <scope>NUCLEOTIDE SEQUENCE</scope>
    <source>
        <strain evidence="1">SYSU M60031</strain>
    </source>
</reference>
<dbReference type="InterPro" id="IPR036412">
    <property type="entry name" value="HAD-like_sf"/>
</dbReference>
<dbReference type="SFLD" id="SFLDG01140">
    <property type="entry name" value="C2.B:_Phosphomannomutase_and_P"/>
    <property type="match status" value="1"/>
</dbReference>
<evidence type="ECO:0000313" key="2">
    <source>
        <dbReference type="Proteomes" id="UP001156102"/>
    </source>
</evidence>
<keyword evidence="2" id="KW-1185">Reference proteome</keyword>
<dbReference type="SUPFAM" id="SSF56784">
    <property type="entry name" value="HAD-like"/>
    <property type="match status" value="1"/>
</dbReference>
<dbReference type="InterPro" id="IPR006379">
    <property type="entry name" value="HAD-SF_hydro_IIB"/>
</dbReference>
<dbReference type="GO" id="GO:0016791">
    <property type="term" value="F:phosphatase activity"/>
    <property type="evidence" value="ECO:0007669"/>
    <property type="project" value="TreeGrafter"/>
</dbReference>
<dbReference type="Gene3D" id="3.40.50.1000">
    <property type="entry name" value="HAD superfamily/HAD-like"/>
    <property type="match status" value="1"/>
</dbReference>
<dbReference type="PANTHER" id="PTHR10000:SF25">
    <property type="entry name" value="PHOSPHATASE YKRA-RELATED"/>
    <property type="match status" value="1"/>
</dbReference>
<dbReference type="CDD" id="cd07517">
    <property type="entry name" value="HAD_HPP"/>
    <property type="match status" value="1"/>
</dbReference>
<dbReference type="GO" id="GO:0000287">
    <property type="term" value="F:magnesium ion binding"/>
    <property type="evidence" value="ECO:0007669"/>
    <property type="project" value="TreeGrafter"/>
</dbReference>
<dbReference type="Gene3D" id="3.30.1240.10">
    <property type="match status" value="1"/>
</dbReference>
<sequence length="258" mass="29146">MRRLIFFDIDGTLLDEEKQLPSSAKQAVRQLQEAGHEVAIATGRAPFMFEPLRRELGIDTYVTFNGQYAVVKGMIVRRNPLPAEVFASLVRFAEGRRHPLVYMDAEHMKMNVEDHAYVRESISSLKAERYPEYHPSFFQDREIYQSLLFCTDDEEHAYDGTFPALRFVRWHEKSMDVLPAEGSKAAGLDAVIRHLGFAPEQVVAFGDGLNDVEMLRFVETSVAMGNAPEAVKHAARYVTKDVAEDGIAHGLEMLGILK</sequence>
<dbReference type="Proteomes" id="UP001156102">
    <property type="component" value="Unassembled WGS sequence"/>
</dbReference>
<dbReference type="GO" id="GO:0005829">
    <property type="term" value="C:cytosol"/>
    <property type="evidence" value="ECO:0007669"/>
    <property type="project" value="TreeGrafter"/>
</dbReference>
<gene>
    <name evidence="1" type="ORF">NK662_13405</name>
</gene>
<proteinExistence type="predicted"/>
<dbReference type="RefSeq" id="WP_254759447.1">
    <property type="nucleotide sequence ID" value="NZ_JANCLT010000006.1"/>
</dbReference>
<name>A0AA41X671_9BACI</name>
<accession>A0AA41X671</accession>
<dbReference type="SFLD" id="SFLDG01144">
    <property type="entry name" value="C2.B.4:_PGP_Like"/>
    <property type="match status" value="1"/>
</dbReference>
<comment type="caution">
    <text evidence="1">The sequence shown here is derived from an EMBL/GenBank/DDBJ whole genome shotgun (WGS) entry which is preliminary data.</text>
</comment>
<organism evidence="1 2">
    <name type="scientific">Ectobacillus ponti</name>
    <dbReference type="NCBI Taxonomy" id="2961894"/>
    <lineage>
        <taxon>Bacteria</taxon>
        <taxon>Bacillati</taxon>
        <taxon>Bacillota</taxon>
        <taxon>Bacilli</taxon>
        <taxon>Bacillales</taxon>
        <taxon>Bacillaceae</taxon>
        <taxon>Ectobacillus</taxon>
    </lineage>
</organism>
<dbReference type="InterPro" id="IPR000150">
    <property type="entry name" value="Cof"/>
</dbReference>